<dbReference type="Gene3D" id="3.80.10.10">
    <property type="entry name" value="Ribonuclease Inhibitor"/>
    <property type="match status" value="2"/>
</dbReference>
<dbReference type="RefSeq" id="XP_058345630.1">
    <property type="nucleotide sequence ID" value="XM_058483431.1"/>
</dbReference>
<name>A0AAD7V829_9FUNG</name>
<dbReference type="Proteomes" id="UP001234581">
    <property type="component" value="Unassembled WGS sequence"/>
</dbReference>
<dbReference type="Gene3D" id="1.25.40.10">
    <property type="entry name" value="Tetratricopeptide repeat domain"/>
    <property type="match status" value="1"/>
</dbReference>
<reference evidence="1 2" key="1">
    <citation type="submission" date="2023-03" db="EMBL/GenBank/DDBJ databases">
        <title>Genome sequence of Lichtheimia ornata CBS 291.66.</title>
        <authorList>
            <person name="Mohabir J.T."/>
            <person name="Shea T.P."/>
            <person name="Kurbessoian T."/>
            <person name="Berby B."/>
            <person name="Fontaine J."/>
            <person name="Livny J."/>
            <person name="Gnirke A."/>
            <person name="Stajich J.E."/>
            <person name="Cuomo C.A."/>
        </authorList>
    </citation>
    <scope>NUCLEOTIDE SEQUENCE [LARGE SCALE GENOMIC DNA]</scope>
    <source>
        <strain evidence="1">CBS 291.66</strain>
    </source>
</reference>
<organism evidence="1 2">
    <name type="scientific">Lichtheimia ornata</name>
    <dbReference type="NCBI Taxonomy" id="688661"/>
    <lineage>
        <taxon>Eukaryota</taxon>
        <taxon>Fungi</taxon>
        <taxon>Fungi incertae sedis</taxon>
        <taxon>Mucoromycota</taxon>
        <taxon>Mucoromycotina</taxon>
        <taxon>Mucoromycetes</taxon>
        <taxon>Mucorales</taxon>
        <taxon>Lichtheimiaceae</taxon>
        <taxon>Lichtheimia</taxon>
    </lineage>
</organism>
<dbReference type="InterPro" id="IPR011990">
    <property type="entry name" value="TPR-like_helical_dom_sf"/>
</dbReference>
<dbReference type="GeneID" id="83210773"/>
<accession>A0AAD7V829</accession>
<gene>
    <name evidence="1" type="ORF">O0I10_003360</name>
</gene>
<dbReference type="SUPFAM" id="SSF48452">
    <property type="entry name" value="TPR-like"/>
    <property type="match status" value="1"/>
</dbReference>
<sequence>MNPSSSDELVRDCDTILEHGDDASTTFADITNEIRSTANHLLQLYKKRSQMHTLHAKFQAALRDARTMCHLDPQSPLGYLAVGHVYREQGKQLKAIDIYTIGINAASTDDPLYPSLIQQKDAATLQLEQCVDFITQLPFEVVSRYIVPIIMQHQPSSTYNQWPYLHVSMAWRERLLRSAPLHYELDQPLNMYMRAAAENQLEQFKDYVGTVTLCRFPGGSSNNENAQVFPWEAATSLTRLNLYVDIEDPPEEPSNVLPILMAVGDRLTHLELSIGYQHDMDSHTLPVHLEWILEHVPHLRMLSMTRFTANEWTLSNTYPNLVSLCIHDPPHTMTHAAVMHVLEHCPSLRALTLFRCEQSQSLRAIHEHCPLINYLRYAPSRGQYEDDYEDFDSINMDSSTTPGLSKLDLVVDYSMYELSDVVSLLQQHHTTLENISMTVGLDIATAYDGREDLDIPFSNLKSLSFNHCEQSSSMYHWIIHNAPNITTLDLAVSSFAIPSTTMFNPATYHHLTTFSMFVAKDAHVQFLDRLISHHIDLDHQSSLKHLSLFFSSVNTTSPASIQKIGDLTQLDALSIRVFDDSWINSKDAFNIMLDKLASRDHPFSSFSWEAHADMLTYVLYHLQSMNQIRDLKLGHGLNELNVLQVLNCKPTKSLTMEYMDDISQHTLDMLDERFKNITLNLTVVVN</sequence>
<proteinExistence type="predicted"/>
<dbReference type="AlphaFoldDB" id="A0AAD7V829"/>
<protein>
    <recommendedName>
        <fullName evidence="3">F-box domain-containing protein</fullName>
    </recommendedName>
</protein>
<keyword evidence="2" id="KW-1185">Reference proteome</keyword>
<comment type="caution">
    <text evidence="1">The sequence shown here is derived from an EMBL/GenBank/DDBJ whole genome shotgun (WGS) entry which is preliminary data.</text>
</comment>
<evidence type="ECO:0000313" key="1">
    <source>
        <dbReference type="EMBL" id="KAJ8660717.1"/>
    </source>
</evidence>
<evidence type="ECO:0000313" key="2">
    <source>
        <dbReference type="Proteomes" id="UP001234581"/>
    </source>
</evidence>
<evidence type="ECO:0008006" key="3">
    <source>
        <dbReference type="Google" id="ProtNLM"/>
    </source>
</evidence>
<dbReference type="SUPFAM" id="SSF52047">
    <property type="entry name" value="RNI-like"/>
    <property type="match status" value="1"/>
</dbReference>
<dbReference type="EMBL" id="JARTCD010000011">
    <property type="protein sequence ID" value="KAJ8660717.1"/>
    <property type="molecule type" value="Genomic_DNA"/>
</dbReference>
<dbReference type="InterPro" id="IPR032675">
    <property type="entry name" value="LRR_dom_sf"/>
</dbReference>